<organism evidence="3 4">
    <name type="scientific">Syntrophothermus lipocalidus (strain DSM 12680 / TGB-C1)</name>
    <dbReference type="NCBI Taxonomy" id="643648"/>
    <lineage>
        <taxon>Bacteria</taxon>
        <taxon>Bacillati</taxon>
        <taxon>Bacillota</taxon>
        <taxon>Clostridia</taxon>
        <taxon>Eubacteriales</taxon>
        <taxon>Syntrophomonadaceae</taxon>
        <taxon>Syntrophothermus</taxon>
    </lineage>
</organism>
<dbReference type="Pfam" id="PF10648">
    <property type="entry name" value="Gmad2"/>
    <property type="match status" value="1"/>
</dbReference>
<dbReference type="EMBL" id="CP002048">
    <property type="protein sequence ID" value="ADI00829.1"/>
    <property type="molecule type" value="Genomic_DNA"/>
</dbReference>
<gene>
    <name evidence="3" type="ordered locus">Slip_0022</name>
</gene>
<dbReference type="Pfam" id="PF10646">
    <property type="entry name" value="Germane"/>
    <property type="match status" value="1"/>
</dbReference>
<reference evidence="3 4" key="2">
    <citation type="journal article" date="2010" name="Stand. Genomic Sci.">
        <title>Complete genome sequence of Syntrophothermus lipocalidus type strain (TGB-C1).</title>
        <authorList>
            <person name="Djao O.D."/>
            <person name="Zhang X."/>
            <person name="Lucas S."/>
            <person name="Lapidus A."/>
            <person name="Del Rio T.G."/>
            <person name="Nolan M."/>
            <person name="Tice H."/>
            <person name="Cheng J.F."/>
            <person name="Han C."/>
            <person name="Tapia R."/>
            <person name="Goodwin L."/>
            <person name="Pitluck S."/>
            <person name="Liolios K."/>
            <person name="Ivanova N."/>
            <person name="Mavromatis K."/>
            <person name="Mikhailova N."/>
            <person name="Ovchinnikova G."/>
            <person name="Pati A."/>
            <person name="Brambilla E."/>
            <person name="Chen A."/>
            <person name="Palaniappan K."/>
            <person name="Land M."/>
            <person name="Hauser L."/>
            <person name="Chang Y.J."/>
            <person name="Jeffries C.D."/>
            <person name="Rohde M."/>
            <person name="Sikorski J."/>
            <person name="Spring S."/>
            <person name="Goker M."/>
            <person name="Detter J.C."/>
            <person name="Woyke T."/>
            <person name="Bristow J."/>
            <person name="Eisen J.A."/>
            <person name="Markowitz V."/>
            <person name="Hugenholtz P."/>
            <person name="Kyrpides N.C."/>
            <person name="Klenk H.P."/>
        </authorList>
    </citation>
    <scope>NUCLEOTIDE SEQUENCE [LARGE SCALE GENOMIC DNA]</scope>
    <source>
        <strain evidence="4">DSM 12680 / TGB-C1</strain>
    </source>
</reference>
<dbReference type="SMART" id="SM00909">
    <property type="entry name" value="Germane"/>
    <property type="match status" value="1"/>
</dbReference>
<dbReference type="RefSeq" id="WP_013174233.1">
    <property type="nucleotide sequence ID" value="NC_014220.1"/>
</dbReference>
<dbReference type="KEGG" id="slp:Slip_0022"/>
<dbReference type="HOGENOM" id="CLU_962173_0_0_9"/>
<sequence>MKKVGHKVLVLFLVLLLAGLAGCGQKSATNKSPTPTPQTPKEKEVTVAVYYLKFTAQDAYLVREVHKIQTEKDARVAAVEELINGVPTTPGASTVIPLGTKVLGLKVDKGLATVDFSREVLKANVGSAGEALGIQSIVNTLTEFPGIDRVAFTVEGKVDEQARDWWGHVGLYDQPFKRNLSVVWEPVIWVTSPQPGDKVSSPLKVTGTARVFEATVNLRVLDKDGNKLAETHTMATAGAPERGLFEATIEFPKPSSAQGYVEVFWYSPKDGSELDKVRVPVKF</sequence>
<name>D7CIG4_SYNLT</name>
<keyword evidence="1" id="KW-0732">Signal</keyword>
<keyword evidence="4" id="KW-1185">Reference proteome</keyword>
<dbReference type="InterPro" id="IPR019606">
    <property type="entry name" value="GerMN"/>
</dbReference>
<dbReference type="AlphaFoldDB" id="D7CIG4"/>
<dbReference type="PROSITE" id="PS51257">
    <property type="entry name" value="PROKAR_LIPOPROTEIN"/>
    <property type="match status" value="1"/>
</dbReference>
<evidence type="ECO:0000256" key="1">
    <source>
        <dbReference type="SAM" id="SignalP"/>
    </source>
</evidence>
<dbReference type="Proteomes" id="UP000000378">
    <property type="component" value="Chromosome"/>
</dbReference>
<proteinExistence type="predicted"/>
<dbReference type="OrthoDB" id="9809406at2"/>
<feature type="signal peptide" evidence="1">
    <location>
        <begin position="1"/>
        <end position="23"/>
    </location>
</feature>
<accession>D7CIG4</accession>
<protein>
    <submittedName>
        <fullName evidence="3">Spore germination protein-like Gmad2</fullName>
    </submittedName>
</protein>
<evidence type="ECO:0000313" key="3">
    <source>
        <dbReference type="EMBL" id="ADI00829.1"/>
    </source>
</evidence>
<reference evidence="4" key="1">
    <citation type="journal article" date="2010" name="Stand. Genomic Sci.">
        <title>Complete genome sequence of Syntrophothermus lipocalidus type strain (TGB-C1T).</title>
        <authorList>
            <consortium name="US DOE Joint Genome Institute (JGI-PGF)"/>
            <person name="Djao O."/>
            <person name="Zhang X."/>
            <person name="Lucas S."/>
            <person name="Lapidus A."/>
            <person name="Glavina Del Rio T."/>
            <person name="Nolan M."/>
            <person name="Tice H."/>
            <person name="Cheng J."/>
            <person name="Han C."/>
            <person name="Tapia R."/>
            <person name="Goodwin L."/>
            <person name="Pitluck S."/>
            <person name="Liolios K."/>
            <person name="Ivanova N."/>
            <person name="Mavromatis K."/>
            <person name="Mikhailova N."/>
            <person name="Ovchinnikova G."/>
            <person name="Pati A."/>
            <person name="Brambilla E."/>
            <person name="Chen A."/>
            <person name="Palaniappan K."/>
            <person name="Land M."/>
            <person name="Hauser L."/>
            <person name="Chang Y."/>
            <person name="Jeffries C."/>
            <person name="Rohde M."/>
            <person name="Sikorski J."/>
            <person name="Spring S."/>
            <person name="Goker M."/>
            <person name="Detter J."/>
            <person name="Woyke T."/>
            <person name="Bristow J."/>
            <person name="Eisen J."/>
            <person name="Markowitz V."/>
            <person name="Hugenholtz P."/>
            <person name="Kyrpides N."/>
            <person name="Klenk H."/>
        </authorList>
    </citation>
    <scope>NUCLEOTIDE SEQUENCE [LARGE SCALE GENOMIC DNA]</scope>
    <source>
        <strain evidence="4">DSM 12680 / TGB-C1</strain>
    </source>
</reference>
<feature type="chain" id="PRO_5038345716" evidence="1">
    <location>
        <begin position="24"/>
        <end position="283"/>
    </location>
</feature>
<dbReference type="eggNOG" id="COG5401">
    <property type="taxonomic scope" value="Bacteria"/>
</dbReference>
<evidence type="ECO:0000313" key="4">
    <source>
        <dbReference type="Proteomes" id="UP000000378"/>
    </source>
</evidence>
<dbReference type="InterPro" id="IPR018911">
    <property type="entry name" value="Gmad2_Ig-like_dom"/>
</dbReference>
<feature type="domain" description="GerMN" evidence="2">
    <location>
        <begin position="75"/>
        <end position="163"/>
    </location>
</feature>
<dbReference type="STRING" id="643648.Slip_0022"/>
<evidence type="ECO:0000259" key="2">
    <source>
        <dbReference type="SMART" id="SM00909"/>
    </source>
</evidence>